<dbReference type="PANTHER" id="PTHR43198">
    <property type="entry name" value="BIFUNCTIONAL TH2 PROTEIN"/>
    <property type="match status" value="1"/>
</dbReference>
<gene>
    <name evidence="3" type="ORF">EH31_10265</name>
</gene>
<dbReference type="STRING" id="1044.EH31_10265"/>
<proteinExistence type="inferred from homology"/>
<comment type="caution">
    <text evidence="3">The sequence shown here is derived from an EMBL/GenBank/DDBJ whole genome shotgun (WGS) entry which is preliminary data.</text>
</comment>
<comment type="catalytic activity">
    <reaction evidence="1">
        <text>4-amino-5-aminomethyl-2-methylpyrimidine + H2O = 4-amino-5-hydroxymethyl-2-methylpyrimidine + NH4(+)</text>
        <dbReference type="Rhea" id="RHEA:31799"/>
        <dbReference type="ChEBI" id="CHEBI:15377"/>
        <dbReference type="ChEBI" id="CHEBI:16892"/>
        <dbReference type="ChEBI" id="CHEBI:28938"/>
        <dbReference type="ChEBI" id="CHEBI:63416"/>
        <dbReference type="EC" id="3.5.99.2"/>
    </reaction>
</comment>
<organism evidence="3 4">
    <name type="scientific">Erythrobacter longus</name>
    <dbReference type="NCBI Taxonomy" id="1044"/>
    <lineage>
        <taxon>Bacteria</taxon>
        <taxon>Pseudomonadati</taxon>
        <taxon>Pseudomonadota</taxon>
        <taxon>Alphaproteobacteria</taxon>
        <taxon>Sphingomonadales</taxon>
        <taxon>Erythrobacteraceae</taxon>
        <taxon>Erythrobacter/Porphyrobacter group</taxon>
        <taxon>Erythrobacter</taxon>
    </lineage>
</organism>
<keyword evidence="1" id="KW-0378">Hydrolase</keyword>
<dbReference type="RefSeq" id="WP_034959910.1">
    <property type="nucleotide sequence ID" value="NZ_JMIW01000003.1"/>
</dbReference>
<evidence type="ECO:0000259" key="2">
    <source>
        <dbReference type="Pfam" id="PF03070"/>
    </source>
</evidence>
<dbReference type="NCBIfam" id="TIGR04306">
    <property type="entry name" value="salvage_TenA"/>
    <property type="match status" value="1"/>
</dbReference>
<dbReference type="InterPro" id="IPR050967">
    <property type="entry name" value="Thiamine_Salvage_TenA"/>
</dbReference>
<keyword evidence="4" id="KW-1185">Reference proteome</keyword>
<dbReference type="Pfam" id="PF03070">
    <property type="entry name" value="TENA_THI-4"/>
    <property type="match status" value="1"/>
</dbReference>
<reference evidence="3 4" key="1">
    <citation type="submission" date="2014-04" db="EMBL/GenBank/DDBJ databases">
        <title>A comprehensive comparison of genomes of Erythrobacter spp. strains.</title>
        <authorList>
            <person name="Zheng Q."/>
        </authorList>
    </citation>
    <scope>NUCLEOTIDE SEQUENCE [LARGE SCALE GENOMIC DNA]</scope>
    <source>
        <strain evidence="3 4">DSM 6997</strain>
    </source>
</reference>
<dbReference type="UniPathway" id="UPA00060"/>
<comment type="function">
    <text evidence="1">Catalyzes an amino-pyrimidine hydrolysis reaction at the C5' of the pyrimidine moiety of thiamine compounds, a reaction that is part of a thiamine salvage pathway.</text>
</comment>
<protein>
    <recommendedName>
        <fullName evidence="1">Aminopyrimidine aminohydrolase</fullName>
        <ecNumber evidence="1">3.5.99.2</ecNumber>
    </recommendedName>
</protein>
<dbReference type="InterPro" id="IPR004305">
    <property type="entry name" value="Thiaminase-2/PQQC"/>
</dbReference>
<sequence>MTRFSEYAWQANLPLFEKTRDMPFNRELAEGSLPEEKFRHYMIQDAHYLEGFARGLSLVAAKGWQADDVVQFAKAAEVAIIVERELHAEYFELFGVTPDQFAATELSPSCNHYVSFLRATCAQEPFEVGLAALLPCFWIYREVGRAIHTDAHPDNPYSAWIDTYAGKDFADAVDAVIATLDAVAAQCSARNIERMHLAYRRSAQLEWMFWDSAYRLETWPV</sequence>
<dbReference type="GO" id="GO:0050334">
    <property type="term" value="F:thiaminase activity"/>
    <property type="evidence" value="ECO:0007669"/>
    <property type="project" value="UniProtKB-EC"/>
</dbReference>
<dbReference type="eggNOG" id="COG0819">
    <property type="taxonomic scope" value="Bacteria"/>
</dbReference>
<dbReference type="AlphaFoldDB" id="A0A074MF26"/>
<dbReference type="InterPro" id="IPR016084">
    <property type="entry name" value="Haem_Oase-like_multi-hlx"/>
</dbReference>
<dbReference type="SUPFAM" id="SSF48613">
    <property type="entry name" value="Heme oxygenase-like"/>
    <property type="match status" value="1"/>
</dbReference>
<dbReference type="GO" id="GO:0009228">
    <property type="term" value="P:thiamine biosynthetic process"/>
    <property type="evidence" value="ECO:0007669"/>
    <property type="project" value="UniProtKB-KW"/>
</dbReference>
<dbReference type="Gene3D" id="1.20.910.10">
    <property type="entry name" value="Heme oxygenase-like"/>
    <property type="match status" value="1"/>
</dbReference>
<name>A0A074MF26_ERYLO</name>
<dbReference type="InterPro" id="IPR027574">
    <property type="entry name" value="Thiaminase_II"/>
</dbReference>
<dbReference type="PANTHER" id="PTHR43198:SF2">
    <property type="entry name" value="SI:CH1073-67J19.1-RELATED"/>
    <property type="match status" value="1"/>
</dbReference>
<dbReference type="EMBL" id="JMIW01000003">
    <property type="protein sequence ID" value="KEO90463.1"/>
    <property type="molecule type" value="Genomic_DNA"/>
</dbReference>
<dbReference type="GO" id="GO:0009229">
    <property type="term" value="P:thiamine diphosphate biosynthetic process"/>
    <property type="evidence" value="ECO:0007669"/>
    <property type="project" value="UniProtKB-UniPathway"/>
</dbReference>
<keyword evidence="1" id="KW-0784">Thiamine biosynthesis</keyword>
<feature type="domain" description="Thiaminase-2/PQQC" evidence="2">
    <location>
        <begin position="23"/>
        <end position="215"/>
    </location>
</feature>
<dbReference type="EC" id="3.5.99.2" evidence="1"/>
<comment type="catalytic activity">
    <reaction evidence="1">
        <text>thiamine + H2O = 5-(2-hydroxyethyl)-4-methylthiazole + 4-amino-5-hydroxymethyl-2-methylpyrimidine + H(+)</text>
        <dbReference type="Rhea" id="RHEA:17509"/>
        <dbReference type="ChEBI" id="CHEBI:15377"/>
        <dbReference type="ChEBI" id="CHEBI:15378"/>
        <dbReference type="ChEBI" id="CHEBI:16892"/>
        <dbReference type="ChEBI" id="CHEBI:17957"/>
        <dbReference type="ChEBI" id="CHEBI:18385"/>
        <dbReference type="EC" id="3.5.99.2"/>
    </reaction>
</comment>
<evidence type="ECO:0000313" key="3">
    <source>
        <dbReference type="EMBL" id="KEO90463.1"/>
    </source>
</evidence>
<dbReference type="CDD" id="cd19365">
    <property type="entry name" value="TenA_C-like"/>
    <property type="match status" value="1"/>
</dbReference>
<dbReference type="Proteomes" id="UP000027647">
    <property type="component" value="Unassembled WGS sequence"/>
</dbReference>
<comment type="similarity">
    <text evidence="1">Belongs to the TenA family.</text>
</comment>
<accession>A0A074MF26</accession>
<dbReference type="GO" id="GO:0005829">
    <property type="term" value="C:cytosol"/>
    <property type="evidence" value="ECO:0007669"/>
    <property type="project" value="TreeGrafter"/>
</dbReference>
<evidence type="ECO:0000313" key="4">
    <source>
        <dbReference type="Proteomes" id="UP000027647"/>
    </source>
</evidence>
<evidence type="ECO:0000256" key="1">
    <source>
        <dbReference type="RuleBase" id="RU363093"/>
    </source>
</evidence>
<comment type="pathway">
    <text evidence="1">Cofactor biosynthesis; thiamine diphosphate biosynthesis.</text>
</comment>